<dbReference type="AlphaFoldDB" id="A0A2C6MI23"/>
<dbReference type="RefSeq" id="WP_180260951.1">
    <property type="nucleotide sequence ID" value="NZ_AWQQ01000020.1"/>
</dbReference>
<dbReference type="Proteomes" id="UP000222564">
    <property type="component" value="Unassembled WGS sequence"/>
</dbReference>
<evidence type="ECO:0000313" key="1">
    <source>
        <dbReference type="EMBL" id="PHJ39434.1"/>
    </source>
</evidence>
<reference evidence="1 2" key="1">
    <citation type="submission" date="2013-09" db="EMBL/GenBank/DDBJ databases">
        <title>Biodegradation of hydrocarbons in the deep terrestrial subsurface : characterization of a microbial consortium composed of two Desulfotomaculum species originating from a deep geological formation.</title>
        <authorList>
            <person name="Aullo T."/>
            <person name="Berlendis S."/>
            <person name="Lascourreges J.-F."/>
            <person name="Dessort D."/>
            <person name="Saint-Laurent S."/>
            <person name="Schraauwers B."/>
            <person name="Mas J."/>
            <person name="Magot M."/>
            <person name="Ranchou-Peyruse A."/>
        </authorList>
    </citation>
    <scope>NUCLEOTIDE SEQUENCE [LARGE SCALE GENOMIC DNA]</scope>
    <source>
        <strain evidence="1 2">Bs107</strain>
    </source>
</reference>
<dbReference type="InterPro" id="IPR009057">
    <property type="entry name" value="Homeodomain-like_sf"/>
</dbReference>
<organism evidence="1 2">
    <name type="scientific">Desulforamulus profundi</name>
    <dbReference type="NCBI Taxonomy" id="1383067"/>
    <lineage>
        <taxon>Bacteria</taxon>
        <taxon>Bacillati</taxon>
        <taxon>Bacillota</taxon>
        <taxon>Clostridia</taxon>
        <taxon>Eubacteriales</taxon>
        <taxon>Peptococcaceae</taxon>
        <taxon>Desulforamulus</taxon>
    </lineage>
</organism>
<dbReference type="Gene3D" id="1.10.10.60">
    <property type="entry name" value="Homeodomain-like"/>
    <property type="match status" value="1"/>
</dbReference>
<comment type="caution">
    <text evidence="1">The sequence shown here is derived from an EMBL/GenBank/DDBJ whole genome shotgun (WGS) entry which is preliminary data.</text>
</comment>
<evidence type="ECO:0008006" key="3">
    <source>
        <dbReference type="Google" id="ProtNLM"/>
    </source>
</evidence>
<gene>
    <name evidence="1" type="ORF">P378_03230</name>
</gene>
<proteinExistence type="predicted"/>
<name>A0A2C6MI23_9FIRM</name>
<dbReference type="SUPFAM" id="SSF46689">
    <property type="entry name" value="Homeodomain-like"/>
    <property type="match status" value="1"/>
</dbReference>
<sequence length="58" mass="6653">MDPLREIVDQAEREAIREALSGYSTHQAAEVLSINYTTLMRNINKLEIHYTHPAQGKK</sequence>
<protein>
    <recommendedName>
        <fullName evidence="3">DNA binding HTH domain-containing protein</fullName>
    </recommendedName>
</protein>
<keyword evidence="2" id="KW-1185">Reference proteome</keyword>
<accession>A0A2C6MI23</accession>
<dbReference type="EMBL" id="AWQQ01000020">
    <property type="protein sequence ID" value="PHJ39434.1"/>
    <property type="molecule type" value="Genomic_DNA"/>
</dbReference>
<evidence type="ECO:0000313" key="2">
    <source>
        <dbReference type="Proteomes" id="UP000222564"/>
    </source>
</evidence>